<gene>
    <name evidence="2" type="ORF">UT42_C0007G0007</name>
</gene>
<proteinExistence type="predicted"/>
<organism evidence="2 3">
    <name type="scientific">Candidatus Falkowbacteria bacterium GW2011_GWA2_39_24</name>
    <dbReference type="NCBI Taxonomy" id="1618634"/>
    <lineage>
        <taxon>Bacteria</taxon>
        <taxon>Candidatus Falkowiibacteriota</taxon>
    </lineage>
</organism>
<sequence>MFNNTKGFSLMETLIYVAILSLIIGGLFSFSLTIAANRNKAYAAQEVQANIRGLVITDGIFYRTLGVGDPVAISTTGVLIESVVFKNLATANDRDNIELTATINYAGSASQDFRYSQNLQTAFSLKK</sequence>
<comment type="caution">
    <text evidence="2">The sequence shown here is derived from an EMBL/GenBank/DDBJ whole genome shotgun (WGS) entry which is preliminary data.</text>
</comment>
<keyword evidence="1" id="KW-0812">Transmembrane</keyword>
<accession>A0A0G0NR09</accession>
<protein>
    <submittedName>
        <fullName evidence="2">Uncharacterized protein</fullName>
    </submittedName>
</protein>
<dbReference type="EMBL" id="LBWS01000007">
    <property type="protein sequence ID" value="KKR15191.1"/>
    <property type="molecule type" value="Genomic_DNA"/>
</dbReference>
<feature type="transmembrane region" description="Helical" evidence="1">
    <location>
        <begin position="14"/>
        <end position="36"/>
    </location>
</feature>
<reference evidence="2 3" key="1">
    <citation type="journal article" date="2015" name="Nature">
        <title>rRNA introns, odd ribosomes, and small enigmatic genomes across a large radiation of phyla.</title>
        <authorList>
            <person name="Brown C.T."/>
            <person name="Hug L.A."/>
            <person name="Thomas B.C."/>
            <person name="Sharon I."/>
            <person name="Castelle C.J."/>
            <person name="Singh A."/>
            <person name="Wilkins M.J."/>
            <person name="Williams K.H."/>
            <person name="Banfield J.F."/>
        </authorList>
    </citation>
    <scope>NUCLEOTIDE SEQUENCE [LARGE SCALE GENOMIC DNA]</scope>
</reference>
<evidence type="ECO:0000256" key="1">
    <source>
        <dbReference type="SAM" id="Phobius"/>
    </source>
</evidence>
<dbReference type="Proteomes" id="UP000034048">
    <property type="component" value="Unassembled WGS sequence"/>
</dbReference>
<dbReference type="InterPro" id="IPR012902">
    <property type="entry name" value="N_methyl_site"/>
</dbReference>
<name>A0A0G0NR09_9BACT</name>
<dbReference type="AlphaFoldDB" id="A0A0G0NR09"/>
<evidence type="ECO:0000313" key="2">
    <source>
        <dbReference type="EMBL" id="KKR15191.1"/>
    </source>
</evidence>
<keyword evidence="1" id="KW-0472">Membrane</keyword>
<dbReference type="Pfam" id="PF07963">
    <property type="entry name" value="N_methyl"/>
    <property type="match status" value="1"/>
</dbReference>
<evidence type="ECO:0000313" key="3">
    <source>
        <dbReference type="Proteomes" id="UP000034048"/>
    </source>
</evidence>
<keyword evidence="1" id="KW-1133">Transmembrane helix</keyword>